<dbReference type="KEGG" id="ddu:GF1_11470"/>
<evidence type="ECO:0000256" key="7">
    <source>
        <dbReference type="ARBA" id="ARBA00023270"/>
    </source>
</evidence>
<dbReference type="PROSITE" id="PS00160">
    <property type="entry name" value="ALDOLASE_KDPG_KHG_2"/>
    <property type="match status" value="1"/>
</dbReference>
<dbReference type="EC" id="4.1.2.14" evidence="5"/>
<evidence type="ECO:0000256" key="1">
    <source>
        <dbReference type="ARBA" id="ARBA00000654"/>
    </source>
</evidence>
<keyword evidence="7" id="KW-0704">Schiff base</keyword>
<dbReference type="NCBIfam" id="NF004325">
    <property type="entry name" value="PRK05718.1"/>
    <property type="match status" value="1"/>
</dbReference>
<dbReference type="NCBIfam" id="TIGR01182">
    <property type="entry name" value="eda"/>
    <property type="match status" value="1"/>
</dbReference>
<dbReference type="CDD" id="cd00452">
    <property type="entry name" value="KDPG_aldolase"/>
    <property type="match status" value="1"/>
</dbReference>
<comment type="subunit">
    <text evidence="4">Homotrimer.</text>
</comment>
<protein>
    <recommendedName>
        <fullName evidence="5">2-dehydro-3-deoxy-phosphogluconate aldolase</fullName>
        <ecNumber evidence="5">4.1.2.14</ecNumber>
    </recommendedName>
</protein>
<organism evidence="9 10">
    <name type="scientific">Desulfolithobacter dissulfuricans</name>
    <dbReference type="NCBI Taxonomy" id="2795293"/>
    <lineage>
        <taxon>Bacteria</taxon>
        <taxon>Pseudomonadati</taxon>
        <taxon>Thermodesulfobacteriota</taxon>
        <taxon>Desulfobulbia</taxon>
        <taxon>Desulfobulbales</taxon>
        <taxon>Desulfobulbaceae</taxon>
        <taxon>Desulfolithobacter</taxon>
    </lineage>
</organism>
<dbReference type="GO" id="GO:0008675">
    <property type="term" value="F:2-dehydro-3-deoxy-phosphogluconate aldolase activity"/>
    <property type="evidence" value="ECO:0007669"/>
    <property type="project" value="UniProtKB-EC"/>
</dbReference>
<evidence type="ECO:0000256" key="8">
    <source>
        <dbReference type="ARBA" id="ARBA00023277"/>
    </source>
</evidence>
<dbReference type="InterPro" id="IPR031337">
    <property type="entry name" value="KDPG/KHG_AS_1"/>
</dbReference>
<proteinExistence type="inferred from homology"/>
<accession>A0A915XKV4</accession>
<dbReference type="SUPFAM" id="SSF51569">
    <property type="entry name" value="Aldolase"/>
    <property type="match status" value="1"/>
</dbReference>
<comment type="similarity">
    <text evidence="3">Belongs to the KHG/KDPG aldolase family.</text>
</comment>
<dbReference type="PROSITE" id="PS00159">
    <property type="entry name" value="ALDOLASE_KDPG_KHG_1"/>
    <property type="match status" value="1"/>
</dbReference>
<sequence>MQNWNLSPRKILEDGPVIPVLVIEELERAVDLARALVRGGIRVLEITLRSDVALEAIQRIRCEVPEALVGAGTVTSAADLEAVVAAGGSFAISPGLSTSLLRAASQGEIPLIPGIATASELMQGLELGYDTFKFFPAEASGGISMLRALAGPFPGVRFCPTGGITGENYLDYLALETVTCVGGSWIVPGQFLADRDWEGITLLVRQTLAAASTT</sequence>
<dbReference type="InterPro" id="IPR031338">
    <property type="entry name" value="KDPG/KHG_AS_2"/>
</dbReference>
<keyword evidence="10" id="KW-1185">Reference proteome</keyword>
<dbReference type="RefSeq" id="WP_267928670.1">
    <property type="nucleotide sequence ID" value="NZ_AP024233.1"/>
</dbReference>
<evidence type="ECO:0000256" key="6">
    <source>
        <dbReference type="ARBA" id="ARBA00023239"/>
    </source>
</evidence>
<evidence type="ECO:0000256" key="3">
    <source>
        <dbReference type="ARBA" id="ARBA00006906"/>
    </source>
</evidence>
<dbReference type="EMBL" id="AP024233">
    <property type="protein sequence ID" value="BCO08771.1"/>
    <property type="molecule type" value="Genomic_DNA"/>
</dbReference>
<dbReference type="PANTHER" id="PTHR30246:SF1">
    <property type="entry name" value="2-DEHYDRO-3-DEOXY-6-PHOSPHOGALACTONATE ALDOLASE-RELATED"/>
    <property type="match status" value="1"/>
</dbReference>
<evidence type="ECO:0000256" key="4">
    <source>
        <dbReference type="ARBA" id="ARBA00011233"/>
    </source>
</evidence>
<dbReference type="Gene3D" id="3.20.20.70">
    <property type="entry name" value="Aldolase class I"/>
    <property type="match status" value="1"/>
</dbReference>
<dbReference type="PANTHER" id="PTHR30246">
    <property type="entry name" value="2-KETO-3-DEOXY-6-PHOSPHOGLUCONATE ALDOLASE"/>
    <property type="match status" value="1"/>
</dbReference>
<evidence type="ECO:0000313" key="10">
    <source>
        <dbReference type="Proteomes" id="UP001063350"/>
    </source>
</evidence>
<keyword evidence="8" id="KW-0119">Carbohydrate metabolism</keyword>
<evidence type="ECO:0000256" key="5">
    <source>
        <dbReference type="ARBA" id="ARBA00013063"/>
    </source>
</evidence>
<dbReference type="InterPro" id="IPR013785">
    <property type="entry name" value="Aldolase_TIM"/>
</dbReference>
<evidence type="ECO:0000256" key="2">
    <source>
        <dbReference type="ARBA" id="ARBA00004736"/>
    </source>
</evidence>
<keyword evidence="6" id="KW-0456">Lyase</keyword>
<dbReference type="AlphaFoldDB" id="A0A915XKV4"/>
<reference evidence="9" key="1">
    <citation type="submission" date="2020-12" db="EMBL/GenBank/DDBJ databases">
        <title>Desulfobium dissulfuricans gen. nov., sp. nov., a novel mesophilic, sulfate-reducing bacterium isolated from a deep-sea hydrothermal vent.</title>
        <authorList>
            <person name="Hashimoto Y."/>
            <person name="Tame A."/>
            <person name="Sawayama S."/>
            <person name="Miyazaki J."/>
            <person name="Takai K."/>
            <person name="Nakagawa S."/>
        </authorList>
    </citation>
    <scope>NUCLEOTIDE SEQUENCE</scope>
    <source>
        <strain evidence="9">GF1</strain>
    </source>
</reference>
<name>A0A915XKV4_9BACT</name>
<dbReference type="Proteomes" id="UP001063350">
    <property type="component" value="Chromosome"/>
</dbReference>
<comment type="catalytic activity">
    <reaction evidence="1">
        <text>2-dehydro-3-deoxy-6-phospho-D-gluconate = D-glyceraldehyde 3-phosphate + pyruvate</text>
        <dbReference type="Rhea" id="RHEA:17089"/>
        <dbReference type="ChEBI" id="CHEBI:15361"/>
        <dbReference type="ChEBI" id="CHEBI:57569"/>
        <dbReference type="ChEBI" id="CHEBI:59776"/>
        <dbReference type="EC" id="4.1.2.14"/>
    </reaction>
</comment>
<comment type="pathway">
    <text evidence="2">Carbohydrate acid metabolism; 2-dehydro-3-deoxy-D-gluconate degradation; D-glyceraldehyde 3-phosphate and pyruvate from 2-dehydro-3-deoxy-D-gluconate: step 2/2.</text>
</comment>
<gene>
    <name evidence="9" type="ORF">GF1_11470</name>
</gene>
<dbReference type="Pfam" id="PF01081">
    <property type="entry name" value="Aldolase"/>
    <property type="match status" value="1"/>
</dbReference>
<dbReference type="InterPro" id="IPR000887">
    <property type="entry name" value="Aldlse_KDPG_KHG"/>
</dbReference>
<evidence type="ECO:0000313" key="9">
    <source>
        <dbReference type="EMBL" id="BCO08771.1"/>
    </source>
</evidence>